<keyword evidence="3" id="KW-1185">Reference proteome</keyword>
<reference evidence="2 3" key="1">
    <citation type="submission" date="2014-04" db="EMBL/GenBank/DDBJ databases">
        <title>Evolutionary Origins and Diversification of the Mycorrhizal Mutualists.</title>
        <authorList>
            <consortium name="DOE Joint Genome Institute"/>
            <consortium name="Mycorrhizal Genomics Consortium"/>
            <person name="Kohler A."/>
            <person name="Kuo A."/>
            <person name="Nagy L.G."/>
            <person name="Floudas D."/>
            <person name="Copeland A."/>
            <person name="Barry K.W."/>
            <person name="Cichocki N."/>
            <person name="Veneault-Fourrey C."/>
            <person name="LaButti K."/>
            <person name="Lindquist E.A."/>
            <person name="Lipzen A."/>
            <person name="Lundell T."/>
            <person name="Morin E."/>
            <person name="Murat C."/>
            <person name="Riley R."/>
            <person name="Ohm R."/>
            <person name="Sun H."/>
            <person name="Tunlid A."/>
            <person name="Henrissat B."/>
            <person name="Grigoriev I.V."/>
            <person name="Hibbett D.S."/>
            <person name="Martin F."/>
        </authorList>
    </citation>
    <scope>NUCLEOTIDE SEQUENCE [LARGE SCALE GENOMIC DNA]</scope>
    <source>
        <strain evidence="2 3">Koide BX008</strain>
    </source>
</reference>
<keyword evidence="1" id="KW-0732">Signal</keyword>
<feature type="signal peptide" evidence="1">
    <location>
        <begin position="1"/>
        <end position="24"/>
    </location>
</feature>
<gene>
    <name evidence="2" type="ORF">M378DRAFT_26594</name>
</gene>
<name>A0A0C2WFR9_AMAMK</name>
<dbReference type="Proteomes" id="UP000054549">
    <property type="component" value="Unassembled WGS sequence"/>
</dbReference>
<organism evidence="2 3">
    <name type="scientific">Amanita muscaria (strain Koide BX008)</name>
    <dbReference type="NCBI Taxonomy" id="946122"/>
    <lineage>
        <taxon>Eukaryota</taxon>
        <taxon>Fungi</taxon>
        <taxon>Dikarya</taxon>
        <taxon>Basidiomycota</taxon>
        <taxon>Agaricomycotina</taxon>
        <taxon>Agaricomycetes</taxon>
        <taxon>Agaricomycetidae</taxon>
        <taxon>Agaricales</taxon>
        <taxon>Pluteineae</taxon>
        <taxon>Amanitaceae</taxon>
        <taxon>Amanita</taxon>
    </lineage>
</organism>
<protein>
    <submittedName>
        <fullName evidence="2">Uncharacterized protein</fullName>
    </submittedName>
</protein>
<dbReference type="HOGENOM" id="CLU_118201_1_0_1"/>
<dbReference type="AlphaFoldDB" id="A0A0C2WFR9"/>
<dbReference type="InParanoid" id="A0A0C2WFR9"/>
<dbReference type="PROSITE" id="PS51257">
    <property type="entry name" value="PROKAR_LIPOPROTEIN"/>
    <property type="match status" value="1"/>
</dbReference>
<evidence type="ECO:0000256" key="1">
    <source>
        <dbReference type="SAM" id="SignalP"/>
    </source>
</evidence>
<proteinExistence type="predicted"/>
<evidence type="ECO:0000313" key="3">
    <source>
        <dbReference type="Proteomes" id="UP000054549"/>
    </source>
</evidence>
<dbReference type="EMBL" id="KN818301">
    <property type="protein sequence ID" value="KIL60277.1"/>
    <property type="molecule type" value="Genomic_DNA"/>
</dbReference>
<evidence type="ECO:0000313" key="2">
    <source>
        <dbReference type="EMBL" id="KIL60277.1"/>
    </source>
</evidence>
<feature type="chain" id="PRO_5002173562" evidence="1">
    <location>
        <begin position="25"/>
        <end position="174"/>
    </location>
</feature>
<accession>A0A0C2WFR9</accession>
<sequence length="174" mass="18994">MAPSIMKSFKVLALLTLAATLSCGSPTNVTQATDGSTDGFIKVIEWNKEARDLLDIEYLDPIFKAALAASHNNNGEFTKNFVDEMWDNNRNYNYVVCLPSYTAAFDGAEGVDWVQKRILAFDDVMYCLFIAGSGTFTRGGTKGGNEIWAWKGSVKIGQDLNSNVVNFVKPGGST</sequence>